<name>A0A8J3Q402_9ACTN</name>
<dbReference type="CDD" id="cd12108">
    <property type="entry name" value="Hr-like"/>
    <property type="match status" value="1"/>
</dbReference>
<dbReference type="PANTHER" id="PTHR35585:SF1">
    <property type="entry name" value="HHE DOMAIN PROTEIN (AFU_ORTHOLOGUE AFUA_4G00730)"/>
    <property type="match status" value="1"/>
</dbReference>
<evidence type="ECO:0000313" key="2">
    <source>
        <dbReference type="EMBL" id="GIH02825.1"/>
    </source>
</evidence>
<protein>
    <submittedName>
        <fullName evidence="2">Hemerythrin</fullName>
    </submittedName>
</protein>
<accession>A0A8J3Q402</accession>
<gene>
    <name evidence="2" type="ORF">Rhe02_08920</name>
</gene>
<comment type="caution">
    <text evidence="2">The sequence shown here is derived from an EMBL/GenBank/DDBJ whole genome shotgun (WGS) entry which is preliminary data.</text>
</comment>
<dbReference type="AlphaFoldDB" id="A0A8J3Q402"/>
<keyword evidence="3" id="KW-1185">Reference proteome</keyword>
<feature type="domain" description="Hemerythrin-like" evidence="1">
    <location>
        <begin position="11"/>
        <end position="130"/>
    </location>
</feature>
<evidence type="ECO:0000259" key="1">
    <source>
        <dbReference type="Pfam" id="PF01814"/>
    </source>
</evidence>
<organism evidence="2 3">
    <name type="scientific">Rhizocola hellebori</name>
    <dbReference type="NCBI Taxonomy" id="1392758"/>
    <lineage>
        <taxon>Bacteria</taxon>
        <taxon>Bacillati</taxon>
        <taxon>Actinomycetota</taxon>
        <taxon>Actinomycetes</taxon>
        <taxon>Micromonosporales</taxon>
        <taxon>Micromonosporaceae</taxon>
        <taxon>Rhizocola</taxon>
    </lineage>
</organism>
<dbReference type="Pfam" id="PF01814">
    <property type="entry name" value="Hemerythrin"/>
    <property type="match status" value="1"/>
</dbReference>
<dbReference type="EMBL" id="BONY01000004">
    <property type="protein sequence ID" value="GIH02825.1"/>
    <property type="molecule type" value="Genomic_DNA"/>
</dbReference>
<dbReference type="Gene3D" id="1.20.120.520">
    <property type="entry name" value="nmb1532 protein domain like"/>
    <property type="match status" value="1"/>
</dbReference>
<dbReference type="InterPro" id="IPR012312">
    <property type="entry name" value="Hemerythrin-like"/>
</dbReference>
<evidence type="ECO:0000313" key="3">
    <source>
        <dbReference type="Proteomes" id="UP000612899"/>
    </source>
</evidence>
<sequence length="166" mass="18891">MIKVEGARVDGIVLLKEDHKTVKRLFRQFEKTHKKASPQEKRALVDTILKELTTHAYIEETIFYPAAQEGVPETKDHVLESVEEHHVVAWLLSELQNLDPSHETFDAKVTVLIENVEHHADEEEQEWFPQVRKALGRNRLIELGEQMAAAKANAPADPLSLMSARA</sequence>
<proteinExistence type="predicted"/>
<reference evidence="2" key="1">
    <citation type="submission" date="2021-01" db="EMBL/GenBank/DDBJ databases">
        <title>Whole genome shotgun sequence of Rhizocola hellebori NBRC 109834.</title>
        <authorList>
            <person name="Komaki H."/>
            <person name="Tamura T."/>
        </authorList>
    </citation>
    <scope>NUCLEOTIDE SEQUENCE</scope>
    <source>
        <strain evidence="2">NBRC 109834</strain>
    </source>
</reference>
<dbReference type="Proteomes" id="UP000612899">
    <property type="component" value="Unassembled WGS sequence"/>
</dbReference>
<dbReference type="PANTHER" id="PTHR35585">
    <property type="entry name" value="HHE DOMAIN PROTEIN (AFU_ORTHOLOGUE AFUA_4G00730)"/>
    <property type="match status" value="1"/>
</dbReference>